<organism evidence="2 3">
    <name type="scientific">Halobacteriovorax marinus</name>
    <dbReference type="NCBI Taxonomy" id="97084"/>
    <lineage>
        <taxon>Bacteria</taxon>
        <taxon>Pseudomonadati</taxon>
        <taxon>Bdellovibrionota</taxon>
        <taxon>Bacteriovoracia</taxon>
        <taxon>Bacteriovoracales</taxon>
        <taxon>Halobacteriovoraceae</taxon>
        <taxon>Halobacteriovorax</taxon>
    </lineage>
</organism>
<evidence type="ECO:0000313" key="2">
    <source>
        <dbReference type="EMBL" id="OUS00153.1"/>
    </source>
</evidence>
<reference evidence="3" key="1">
    <citation type="journal article" date="2017" name="Proc. Natl. Acad. Sci. U.S.A.">
        <title>Simulation of Deepwater Horizon oil plume reveals substrate specialization within a complex community of hydrocarbon-degraders.</title>
        <authorList>
            <person name="Hu P."/>
            <person name="Dubinsky E.A."/>
            <person name="Probst A.J."/>
            <person name="Wang J."/>
            <person name="Sieber C.M.K."/>
            <person name="Tom L.M."/>
            <person name="Gardinali P."/>
            <person name="Banfield J.F."/>
            <person name="Atlas R.M."/>
            <person name="Andersen G.L."/>
        </authorList>
    </citation>
    <scope>NUCLEOTIDE SEQUENCE [LARGE SCALE GENOMIC DNA]</scope>
</reference>
<feature type="chain" id="PRO_5011966444" description="Lipoprotein" evidence="1">
    <location>
        <begin position="18"/>
        <end position="235"/>
    </location>
</feature>
<comment type="caution">
    <text evidence="2">The sequence shown here is derived from an EMBL/GenBank/DDBJ whole genome shotgun (WGS) entry which is preliminary data.</text>
</comment>
<evidence type="ECO:0000256" key="1">
    <source>
        <dbReference type="SAM" id="SignalP"/>
    </source>
</evidence>
<feature type="signal peptide" evidence="1">
    <location>
        <begin position="1"/>
        <end position="17"/>
    </location>
</feature>
<sequence length="235" mass="27464">MKKILFIAFFIMASVSARNVNPRHKLTITMNNFVLQTVVGQAVHAELMYRFPRFNYVYGCTVGNIRKYPCAYKKAFKVNRSTIVIHPDMHTASNEYLSWIMVQAMTKMIYEKKYQLTKYSRLRVVEIEQMVFLTAQLFWEELNPPISRDLDLFNSPMNSIARRLDLSVFAFTRIYDVNFVLPFLNKVATRAKRKDGITRSASDIITGVNYSKEEKRIARNIIDDIYGDLLRLEGF</sequence>
<protein>
    <recommendedName>
        <fullName evidence="4">Lipoprotein</fullName>
    </recommendedName>
</protein>
<keyword evidence="1" id="KW-0732">Signal</keyword>
<dbReference type="Proteomes" id="UP000196531">
    <property type="component" value="Unassembled WGS sequence"/>
</dbReference>
<dbReference type="EMBL" id="MAAO01000002">
    <property type="protein sequence ID" value="OUS00153.1"/>
    <property type="molecule type" value="Genomic_DNA"/>
</dbReference>
<gene>
    <name evidence="2" type="ORF">A9Q84_02935</name>
</gene>
<proteinExistence type="predicted"/>
<dbReference type="AlphaFoldDB" id="A0A1Y5FII8"/>
<evidence type="ECO:0008006" key="4">
    <source>
        <dbReference type="Google" id="ProtNLM"/>
    </source>
</evidence>
<evidence type="ECO:0000313" key="3">
    <source>
        <dbReference type="Proteomes" id="UP000196531"/>
    </source>
</evidence>
<accession>A0A1Y5FII8</accession>
<name>A0A1Y5FII8_9BACT</name>